<dbReference type="EMBL" id="JASCZI010154985">
    <property type="protein sequence ID" value="MED6178241.1"/>
    <property type="molecule type" value="Genomic_DNA"/>
</dbReference>
<feature type="compositionally biased region" description="Basic and acidic residues" evidence="1">
    <location>
        <begin position="1"/>
        <end position="10"/>
    </location>
</feature>
<dbReference type="Proteomes" id="UP001341840">
    <property type="component" value="Unassembled WGS sequence"/>
</dbReference>
<evidence type="ECO:0000313" key="2">
    <source>
        <dbReference type="EMBL" id="MED6178241.1"/>
    </source>
</evidence>
<proteinExistence type="predicted"/>
<comment type="caution">
    <text evidence="2">The sequence shown here is derived from an EMBL/GenBank/DDBJ whole genome shotgun (WGS) entry which is preliminary data.</text>
</comment>
<accession>A0ABU6W0H3</accession>
<feature type="compositionally biased region" description="Polar residues" evidence="1">
    <location>
        <begin position="20"/>
        <end position="30"/>
    </location>
</feature>
<feature type="non-terminal residue" evidence="2">
    <location>
        <position position="1"/>
    </location>
</feature>
<feature type="non-terminal residue" evidence="2">
    <location>
        <position position="51"/>
    </location>
</feature>
<organism evidence="2 3">
    <name type="scientific">Stylosanthes scabra</name>
    <dbReference type="NCBI Taxonomy" id="79078"/>
    <lineage>
        <taxon>Eukaryota</taxon>
        <taxon>Viridiplantae</taxon>
        <taxon>Streptophyta</taxon>
        <taxon>Embryophyta</taxon>
        <taxon>Tracheophyta</taxon>
        <taxon>Spermatophyta</taxon>
        <taxon>Magnoliopsida</taxon>
        <taxon>eudicotyledons</taxon>
        <taxon>Gunneridae</taxon>
        <taxon>Pentapetalae</taxon>
        <taxon>rosids</taxon>
        <taxon>fabids</taxon>
        <taxon>Fabales</taxon>
        <taxon>Fabaceae</taxon>
        <taxon>Papilionoideae</taxon>
        <taxon>50 kb inversion clade</taxon>
        <taxon>dalbergioids sensu lato</taxon>
        <taxon>Dalbergieae</taxon>
        <taxon>Pterocarpus clade</taxon>
        <taxon>Stylosanthes</taxon>
    </lineage>
</organism>
<protein>
    <submittedName>
        <fullName evidence="2">Uncharacterized protein</fullName>
    </submittedName>
</protein>
<name>A0ABU6W0H3_9FABA</name>
<evidence type="ECO:0000313" key="3">
    <source>
        <dbReference type="Proteomes" id="UP001341840"/>
    </source>
</evidence>
<keyword evidence="3" id="KW-1185">Reference proteome</keyword>
<feature type="region of interest" description="Disordered" evidence="1">
    <location>
        <begin position="1"/>
        <end position="51"/>
    </location>
</feature>
<sequence>IPNRSHERLWGIRQKPTPRRGQTSQAQSLGATPMPRHPLIIQDPRLGARAK</sequence>
<evidence type="ECO:0000256" key="1">
    <source>
        <dbReference type="SAM" id="MobiDB-lite"/>
    </source>
</evidence>
<gene>
    <name evidence="2" type="ORF">PIB30_105676</name>
</gene>
<reference evidence="2 3" key="1">
    <citation type="journal article" date="2023" name="Plants (Basel)">
        <title>Bridging the Gap: Combining Genomics and Transcriptomics Approaches to Understand Stylosanthes scabra, an Orphan Legume from the Brazilian Caatinga.</title>
        <authorList>
            <person name="Ferreira-Neto J.R.C."/>
            <person name="da Silva M.D."/>
            <person name="Binneck E."/>
            <person name="de Melo N.F."/>
            <person name="da Silva R.H."/>
            <person name="de Melo A.L.T.M."/>
            <person name="Pandolfi V."/>
            <person name="Bustamante F.O."/>
            <person name="Brasileiro-Vidal A.C."/>
            <person name="Benko-Iseppon A.M."/>
        </authorList>
    </citation>
    <scope>NUCLEOTIDE SEQUENCE [LARGE SCALE GENOMIC DNA]</scope>
    <source>
        <tissue evidence="2">Leaves</tissue>
    </source>
</reference>